<keyword evidence="2" id="KW-1185">Reference proteome</keyword>
<dbReference type="AlphaFoldDB" id="A0A225EDF7"/>
<dbReference type="RefSeq" id="WP_088251683.1">
    <property type="nucleotide sequence ID" value="NZ_NIDE01000001.1"/>
</dbReference>
<protein>
    <submittedName>
        <fullName evidence="1">Uncharacterized protein</fullName>
    </submittedName>
</protein>
<gene>
    <name evidence="1" type="ORF">FRUB_00164</name>
</gene>
<dbReference type="EMBL" id="NIDE01000001">
    <property type="protein sequence ID" value="OWK46465.1"/>
    <property type="molecule type" value="Genomic_DNA"/>
</dbReference>
<proteinExistence type="predicted"/>
<accession>A0A225EDF7</accession>
<reference evidence="2" key="1">
    <citation type="submission" date="2017-06" db="EMBL/GenBank/DDBJ databases">
        <title>Genome analysis of Fimbriiglobus ruber SP5, the first member of the order Planctomycetales with confirmed chitinolytic capability.</title>
        <authorList>
            <person name="Ravin N.V."/>
            <person name="Rakitin A.L."/>
            <person name="Ivanova A.A."/>
            <person name="Beletsky A.V."/>
            <person name="Kulichevskaya I.S."/>
            <person name="Mardanov A.V."/>
            <person name="Dedysh S.N."/>
        </authorList>
    </citation>
    <scope>NUCLEOTIDE SEQUENCE [LARGE SCALE GENOMIC DNA]</scope>
    <source>
        <strain evidence="2">SP5</strain>
    </source>
</reference>
<organism evidence="1 2">
    <name type="scientific">Fimbriiglobus ruber</name>
    <dbReference type="NCBI Taxonomy" id="1908690"/>
    <lineage>
        <taxon>Bacteria</taxon>
        <taxon>Pseudomonadati</taxon>
        <taxon>Planctomycetota</taxon>
        <taxon>Planctomycetia</taxon>
        <taxon>Gemmatales</taxon>
        <taxon>Gemmataceae</taxon>
        <taxon>Fimbriiglobus</taxon>
    </lineage>
</organism>
<name>A0A225EDF7_9BACT</name>
<comment type="caution">
    <text evidence="1">The sequence shown here is derived from an EMBL/GenBank/DDBJ whole genome shotgun (WGS) entry which is preliminary data.</text>
</comment>
<evidence type="ECO:0000313" key="2">
    <source>
        <dbReference type="Proteomes" id="UP000214646"/>
    </source>
</evidence>
<dbReference type="Proteomes" id="UP000214646">
    <property type="component" value="Unassembled WGS sequence"/>
</dbReference>
<evidence type="ECO:0000313" key="1">
    <source>
        <dbReference type="EMBL" id="OWK46465.1"/>
    </source>
</evidence>
<sequence>MTDEHYRRTGDAASRLAEIRKGAKTTEASGEEVALEVADSDNESYSTLSADRQQKVMLELRLLTGNAKALAYSYLVSIDFNPTSGIAMDFSAYDVRISGRNLRPLFSGLVAQRVAYVQERDELYGEVDTAADAMIVTKIVVKERS</sequence>